<evidence type="ECO:0000259" key="1">
    <source>
        <dbReference type="Pfam" id="PF13708"/>
    </source>
</evidence>
<comment type="caution">
    <text evidence="2">The sequence shown here is derived from an EMBL/GenBank/DDBJ whole genome shotgun (WGS) entry which is preliminary data.</text>
</comment>
<dbReference type="GO" id="GO:0003676">
    <property type="term" value="F:nucleic acid binding"/>
    <property type="evidence" value="ECO:0007669"/>
    <property type="project" value="InterPro"/>
</dbReference>
<keyword evidence="3" id="KW-1185">Reference proteome</keyword>
<sequence>MTDRPTFTAGALVAPLNITSISAARDAALTQMQQAIAVLGDGYDRARAAAETAKGATAGHSCYLHQADNDASKAALFPRFDGQAVLARYKRSLDAAIWQRIVEETRLKEIMDRTERERLDDQMRTSDMPEPTLDNIRATLERLTGEAEQIFMRGVARAFAELDPAFKSHDAFKIGKRMIFTLVFDDGGYWSYSGRGEQMRRTLADVERVFSQLDGQRRYGDLETAITTARRGGWGARQTEVETAYFTARCFKNGNLHLWIRDAALLDKVNRVLAAWYGDVLPDAAGARDQPDDFRPGTALAKDLAFYPTPAGVVEELLTDLRISPGIRVLEPSAGVGAIVRPLLRMGARVDAIEVHPDRAEALRGLAHPALSVQCANFLKVAPAPVYDMVLMNPPFSGTHWADHIRHAFDFLAPGGELRAILPASAEVGSTARHETFRRWAEQHAPSGWRRSLWRDLPAESFASVGVRINTVVLTLRKC</sequence>
<dbReference type="InterPro" id="IPR029063">
    <property type="entry name" value="SAM-dependent_MTases_sf"/>
</dbReference>
<feature type="domain" description="DUF4942" evidence="1">
    <location>
        <begin position="91"/>
        <end position="278"/>
    </location>
</feature>
<proteinExistence type="predicted"/>
<dbReference type="Proteomes" id="UP000285530">
    <property type="component" value="Unassembled WGS sequence"/>
</dbReference>
<dbReference type="RefSeq" id="WP_119886892.1">
    <property type="nucleotide sequence ID" value="NZ_CP067172.1"/>
</dbReference>
<dbReference type="GO" id="GO:0008168">
    <property type="term" value="F:methyltransferase activity"/>
    <property type="evidence" value="ECO:0007669"/>
    <property type="project" value="InterPro"/>
</dbReference>
<reference evidence="2 3" key="1">
    <citation type="submission" date="2018-09" db="EMBL/GenBank/DDBJ databases">
        <title>Paracoccus onubensis nov. sp. a moderate halophilic bacterium isolated from Gruta de las Maravillas (Aracena, Spain).</title>
        <authorList>
            <person name="Jurado V."/>
            <person name="Gutierrez-Patricio S."/>
            <person name="Gonzalez-Pimentel J.L."/>
            <person name="Laiz L."/>
            <person name="Saiz-Jimenez C."/>
        </authorList>
    </citation>
    <scope>NUCLEOTIDE SEQUENCE [LARGE SCALE GENOMIC DNA]</scope>
    <source>
        <strain evidence="2 3">DSM 19484</strain>
    </source>
</reference>
<dbReference type="OrthoDB" id="270332at2"/>
<dbReference type="InterPro" id="IPR031339">
    <property type="entry name" value="DUF4942"/>
</dbReference>
<dbReference type="PROSITE" id="PS00092">
    <property type="entry name" value="N6_MTASE"/>
    <property type="match status" value="1"/>
</dbReference>
<accession>A0A418ZT97</accession>
<name>A0A418ZT97_9RHOB</name>
<dbReference type="EMBL" id="QZEV01000070">
    <property type="protein sequence ID" value="RJL01171.1"/>
    <property type="molecule type" value="Genomic_DNA"/>
</dbReference>
<dbReference type="SUPFAM" id="SSF53335">
    <property type="entry name" value="S-adenosyl-L-methionine-dependent methyltransferases"/>
    <property type="match status" value="1"/>
</dbReference>
<gene>
    <name evidence="2" type="ORF">D3P06_12630</name>
</gene>
<dbReference type="CDD" id="cd02440">
    <property type="entry name" value="AdoMet_MTases"/>
    <property type="match status" value="1"/>
</dbReference>
<dbReference type="PRINTS" id="PR00507">
    <property type="entry name" value="N12N6MTFRASE"/>
</dbReference>
<protein>
    <submittedName>
        <fullName evidence="2">DUF4942 domain-containing protein</fullName>
    </submittedName>
</protein>
<evidence type="ECO:0000313" key="2">
    <source>
        <dbReference type="EMBL" id="RJL01171.1"/>
    </source>
</evidence>
<dbReference type="InterPro" id="IPR002052">
    <property type="entry name" value="DNA_methylase_N6_adenine_CS"/>
</dbReference>
<organism evidence="2 3">
    <name type="scientific">Paracoccus aestuarii</name>
    <dbReference type="NCBI Taxonomy" id="453842"/>
    <lineage>
        <taxon>Bacteria</taxon>
        <taxon>Pseudomonadati</taxon>
        <taxon>Pseudomonadota</taxon>
        <taxon>Alphaproteobacteria</taxon>
        <taxon>Rhodobacterales</taxon>
        <taxon>Paracoccaceae</taxon>
        <taxon>Paracoccus</taxon>
    </lineage>
</organism>
<dbReference type="GO" id="GO:0032259">
    <property type="term" value="P:methylation"/>
    <property type="evidence" value="ECO:0007669"/>
    <property type="project" value="InterPro"/>
</dbReference>
<dbReference type="AlphaFoldDB" id="A0A418ZT97"/>
<evidence type="ECO:0000313" key="3">
    <source>
        <dbReference type="Proteomes" id="UP000285530"/>
    </source>
</evidence>
<dbReference type="Gene3D" id="3.40.50.150">
    <property type="entry name" value="Vaccinia Virus protein VP39"/>
    <property type="match status" value="1"/>
</dbReference>
<dbReference type="Pfam" id="PF13708">
    <property type="entry name" value="DUF4942"/>
    <property type="match status" value="1"/>
</dbReference>